<proteinExistence type="predicted"/>
<organism evidence="1 2">
    <name type="scientific">Alienimonas californiensis</name>
    <dbReference type="NCBI Taxonomy" id="2527989"/>
    <lineage>
        <taxon>Bacteria</taxon>
        <taxon>Pseudomonadati</taxon>
        <taxon>Planctomycetota</taxon>
        <taxon>Planctomycetia</taxon>
        <taxon>Planctomycetales</taxon>
        <taxon>Planctomycetaceae</taxon>
        <taxon>Alienimonas</taxon>
    </lineage>
</organism>
<dbReference type="RefSeq" id="WP_242688247.1">
    <property type="nucleotide sequence ID" value="NZ_CP036265.1"/>
</dbReference>
<sequence>MIWSLLSSAVPDVSGLAPGEPLPVCPKTPNCVCSEDGTPEARRVEPLPVHGDPAAAWGVLKAVIREDLGGKLRSDTGTVLHAVVRTLVLRFPDDLLARRDDEGGVIHLRSASRVGRSDLGTNRRRVDKLRTAYLKRLGASDE</sequence>
<dbReference type="KEGG" id="acaf:CA12_00780"/>
<dbReference type="PANTHER" id="PTHR34801:SF6">
    <property type="entry name" value="SLL1620 PROTEIN"/>
    <property type="match status" value="1"/>
</dbReference>
<keyword evidence="2" id="KW-1185">Reference proteome</keyword>
<accession>A0A517P3R0</accession>
<evidence type="ECO:0000313" key="1">
    <source>
        <dbReference type="EMBL" id="QDT14010.1"/>
    </source>
</evidence>
<dbReference type="PANTHER" id="PTHR34801">
    <property type="entry name" value="EXPRESSED PROTEIN"/>
    <property type="match status" value="1"/>
</dbReference>
<dbReference type="EMBL" id="CP036265">
    <property type="protein sequence ID" value="QDT14010.1"/>
    <property type="molecule type" value="Genomic_DNA"/>
</dbReference>
<dbReference type="Proteomes" id="UP000318741">
    <property type="component" value="Chromosome"/>
</dbReference>
<dbReference type="AlphaFoldDB" id="A0A517P3R0"/>
<reference evidence="1 2" key="1">
    <citation type="submission" date="2019-02" db="EMBL/GenBank/DDBJ databases">
        <title>Deep-cultivation of Planctomycetes and their phenomic and genomic characterization uncovers novel biology.</title>
        <authorList>
            <person name="Wiegand S."/>
            <person name="Jogler M."/>
            <person name="Boedeker C."/>
            <person name="Pinto D."/>
            <person name="Vollmers J."/>
            <person name="Rivas-Marin E."/>
            <person name="Kohn T."/>
            <person name="Peeters S.H."/>
            <person name="Heuer A."/>
            <person name="Rast P."/>
            <person name="Oberbeckmann S."/>
            <person name="Bunk B."/>
            <person name="Jeske O."/>
            <person name="Meyerdierks A."/>
            <person name="Storesund J.E."/>
            <person name="Kallscheuer N."/>
            <person name="Luecker S."/>
            <person name="Lage O.M."/>
            <person name="Pohl T."/>
            <person name="Merkel B.J."/>
            <person name="Hornburger P."/>
            <person name="Mueller R.-W."/>
            <person name="Bruemmer F."/>
            <person name="Labrenz M."/>
            <person name="Spormann A.M."/>
            <person name="Op den Camp H."/>
            <person name="Overmann J."/>
            <person name="Amann R."/>
            <person name="Jetten M.S.M."/>
            <person name="Mascher T."/>
            <person name="Medema M.H."/>
            <person name="Devos D.P."/>
            <person name="Kaster A.-K."/>
            <person name="Ovreas L."/>
            <person name="Rohde M."/>
            <person name="Galperin M.Y."/>
            <person name="Jogler C."/>
        </authorList>
    </citation>
    <scope>NUCLEOTIDE SEQUENCE [LARGE SCALE GENOMIC DNA]</scope>
    <source>
        <strain evidence="1 2">CA12</strain>
    </source>
</reference>
<gene>
    <name evidence="1" type="ORF">CA12_00780</name>
</gene>
<dbReference type="PIRSF" id="PIRSF026426">
    <property type="entry name" value="DUF1499"/>
    <property type="match status" value="1"/>
</dbReference>
<name>A0A517P3R0_9PLAN</name>
<protein>
    <recommendedName>
        <fullName evidence="3">DUF1499 domain-containing protein</fullName>
    </recommendedName>
</protein>
<evidence type="ECO:0008006" key="3">
    <source>
        <dbReference type="Google" id="ProtNLM"/>
    </source>
</evidence>
<evidence type="ECO:0000313" key="2">
    <source>
        <dbReference type="Proteomes" id="UP000318741"/>
    </source>
</evidence>
<dbReference type="InterPro" id="IPR010865">
    <property type="entry name" value="DUF1499"/>
</dbReference>
<dbReference type="Pfam" id="PF07386">
    <property type="entry name" value="DUF1499"/>
    <property type="match status" value="1"/>
</dbReference>